<dbReference type="Pfam" id="PF00440">
    <property type="entry name" value="TetR_N"/>
    <property type="match status" value="1"/>
</dbReference>
<keyword evidence="7" id="KW-1185">Reference proteome</keyword>
<evidence type="ECO:0000313" key="7">
    <source>
        <dbReference type="Proteomes" id="UP000283734"/>
    </source>
</evidence>
<dbReference type="InterPro" id="IPR054156">
    <property type="entry name" value="YxaF_TetR_C"/>
</dbReference>
<dbReference type="SUPFAM" id="SSF48498">
    <property type="entry name" value="Tetracyclin repressor-like, C-terminal domain"/>
    <property type="match status" value="1"/>
</dbReference>
<keyword evidence="2 4" id="KW-0238">DNA-binding</keyword>
<feature type="domain" description="HTH tetR-type" evidence="5">
    <location>
        <begin position="7"/>
        <end position="67"/>
    </location>
</feature>
<dbReference type="InterPro" id="IPR009057">
    <property type="entry name" value="Homeodomain-like_sf"/>
</dbReference>
<dbReference type="PANTHER" id="PTHR47506:SF3">
    <property type="entry name" value="HTH-TYPE TRANSCRIPTIONAL REGULATOR LMRA"/>
    <property type="match status" value="1"/>
</dbReference>
<dbReference type="Pfam" id="PF21993">
    <property type="entry name" value="TetR_C_13_2"/>
    <property type="match status" value="1"/>
</dbReference>
<dbReference type="OrthoDB" id="4541465at2"/>
<evidence type="ECO:0000259" key="5">
    <source>
        <dbReference type="PROSITE" id="PS50977"/>
    </source>
</evidence>
<dbReference type="EMBL" id="QYYA01000005">
    <property type="protein sequence ID" value="RJG16458.1"/>
    <property type="molecule type" value="Genomic_DNA"/>
</dbReference>
<gene>
    <name evidence="6" type="ORF">D4A39_14485</name>
</gene>
<dbReference type="PANTHER" id="PTHR47506">
    <property type="entry name" value="TRANSCRIPTIONAL REGULATORY PROTEIN"/>
    <property type="match status" value="1"/>
</dbReference>
<organism evidence="6 7">
    <name type="scientific">Alcanivorax profundi</name>
    <dbReference type="NCBI Taxonomy" id="2338368"/>
    <lineage>
        <taxon>Bacteria</taxon>
        <taxon>Pseudomonadati</taxon>
        <taxon>Pseudomonadota</taxon>
        <taxon>Gammaproteobacteria</taxon>
        <taxon>Oceanospirillales</taxon>
        <taxon>Alcanivoracaceae</taxon>
        <taxon>Alcanivorax</taxon>
    </lineage>
</organism>
<protein>
    <submittedName>
        <fullName evidence="6">TetR/AcrR family transcriptional regulator</fullName>
    </submittedName>
</protein>
<evidence type="ECO:0000256" key="4">
    <source>
        <dbReference type="PROSITE-ProRule" id="PRU00335"/>
    </source>
</evidence>
<dbReference type="RefSeq" id="WP_102791528.1">
    <property type="nucleotide sequence ID" value="NZ_QYYA01000005.1"/>
</dbReference>
<dbReference type="PROSITE" id="PS50977">
    <property type="entry name" value="HTH_TETR_2"/>
    <property type="match status" value="1"/>
</dbReference>
<comment type="caution">
    <text evidence="6">The sequence shown here is derived from an EMBL/GenBank/DDBJ whole genome shotgun (WGS) entry which is preliminary data.</text>
</comment>
<dbReference type="InterPro" id="IPR001647">
    <property type="entry name" value="HTH_TetR"/>
</dbReference>
<feature type="DNA-binding region" description="H-T-H motif" evidence="4">
    <location>
        <begin position="30"/>
        <end position="49"/>
    </location>
</feature>
<dbReference type="Gene3D" id="1.10.357.10">
    <property type="entry name" value="Tetracycline Repressor, domain 2"/>
    <property type="match status" value="1"/>
</dbReference>
<dbReference type="Proteomes" id="UP000283734">
    <property type="component" value="Unassembled WGS sequence"/>
</dbReference>
<accession>A0A418XUT7</accession>
<sequence>MSQSDKKVARARLVAGAADLLSRKGMNGTSIRELAKHSRAPLGSTYHYFPGGKQQVITEAIQFIGDKVSAGLAHSLKAGPVSGLRGFLAIWREEVVRSEFRAGCPVLSVAVEEPAGEDEMAALLVANAVFNDWMHLMAAALREEGVSKAQAEQIATLVVASVEGTIALCRAQRSVKPLDQVSRQLEMLIKNAIRKD</sequence>
<keyword evidence="3" id="KW-0804">Transcription</keyword>
<proteinExistence type="predicted"/>
<dbReference type="AlphaFoldDB" id="A0A418XUT7"/>
<name>A0A418XUT7_9GAMM</name>
<dbReference type="InterPro" id="IPR036271">
    <property type="entry name" value="Tet_transcr_reg_TetR-rel_C_sf"/>
</dbReference>
<evidence type="ECO:0000256" key="3">
    <source>
        <dbReference type="ARBA" id="ARBA00023163"/>
    </source>
</evidence>
<evidence type="ECO:0000313" key="6">
    <source>
        <dbReference type="EMBL" id="RJG16458.1"/>
    </source>
</evidence>
<keyword evidence="1" id="KW-0805">Transcription regulation</keyword>
<evidence type="ECO:0000256" key="2">
    <source>
        <dbReference type="ARBA" id="ARBA00023125"/>
    </source>
</evidence>
<dbReference type="GO" id="GO:0003677">
    <property type="term" value="F:DNA binding"/>
    <property type="evidence" value="ECO:0007669"/>
    <property type="project" value="UniProtKB-UniRule"/>
</dbReference>
<reference evidence="6 7" key="1">
    <citation type="submission" date="2018-09" db="EMBL/GenBank/DDBJ databases">
        <title>Alcanivorax profundi sp. nov., isolated from 1000 m-depth seawater of the Mariana Trench.</title>
        <authorList>
            <person name="Liu J."/>
        </authorList>
    </citation>
    <scope>NUCLEOTIDE SEQUENCE [LARGE SCALE GENOMIC DNA]</scope>
    <source>
        <strain evidence="6 7">MTEO17</strain>
    </source>
</reference>
<dbReference type="SUPFAM" id="SSF46689">
    <property type="entry name" value="Homeodomain-like"/>
    <property type="match status" value="1"/>
</dbReference>
<evidence type="ECO:0000256" key="1">
    <source>
        <dbReference type="ARBA" id="ARBA00023015"/>
    </source>
</evidence>